<dbReference type="EC" id="2.6.1.-" evidence="6"/>
<dbReference type="InterPro" id="IPR015424">
    <property type="entry name" value="PyrdxlP-dep_Trfase"/>
</dbReference>
<dbReference type="SUPFAM" id="SSF53383">
    <property type="entry name" value="PLP-dependent transferases"/>
    <property type="match status" value="1"/>
</dbReference>
<keyword evidence="4 6" id="KW-0808">Transferase</keyword>
<evidence type="ECO:0000256" key="3">
    <source>
        <dbReference type="ARBA" id="ARBA00022576"/>
    </source>
</evidence>
<comment type="caution">
    <text evidence="8">The sequence shown here is derived from an EMBL/GenBank/DDBJ whole genome shotgun (WGS) entry which is preliminary data.</text>
</comment>
<dbReference type="CDD" id="cd00609">
    <property type="entry name" value="AAT_like"/>
    <property type="match status" value="1"/>
</dbReference>
<dbReference type="InterPro" id="IPR004838">
    <property type="entry name" value="NHTrfase_class1_PyrdxlP-BS"/>
</dbReference>
<sequence>MNKYINESVKEIQISGIRKFAQKIEKYDNVIALTLGQPDFPTPAPIKEAAIHAINQNQTVYTPNAGLPALRNAASNFLKKKYSLSYDPSNEIIVTVGASQALDVTFRTILNDDCEVILPAPIYPGYAPIIQTCGAKPVFVDTSNSGFKITPELLEEQITEKTRCIVLPYPNNPTGVTLTKEELENLANYLSQKDVFILSDEIYSELTYDTAHTSIASYPGMREKTIVINGLSKSHSMTGWRIGFIYAPAYLAQEILKVHQYNVSCATSISQYAAITALTDCIDSPIEMAKEYKIRRNYMIDRLEKMGLPCIKPEGAFYLFPSIKEFNMPSMEFALNLVEKHNLAVIPGEAFSEYGDSFIRLSYAYSMKELEIACDRLEEFVTSLRN</sequence>
<accession>A0ABX2ZRQ7</accession>
<evidence type="ECO:0000256" key="4">
    <source>
        <dbReference type="ARBA" id="ARBA00022679"/>
    </source>
</evidence>
<dbReference type="Gene3D" id="3.90.1150.10">
    <property type="entry name" value="Aspartate Aminotransferase, domain 1"/>
    <property type="match status" value="1"/>
</dbReference>
<dbReference type="GO" id="GO:0008483">
    <property type="term" value="F:transaminase activity"/>
    <property type="evidence" value="ECO:0007669"/>
    <property type="project" value="UniProtKB-KW"/>
</dbReference>
<dbReference type="InterPro" id="IPR015422">
    <property type="entry name" value="PyrdxlP-dep_Trfase_small"/>
</dbReference>
<reference evidence="8 9" key="1">
    <citation type="submission" date="2016-07" db="EMBL/GenBank/DDBJ databases">
        <authorList>
            <person name="Townsley L."/>
            <person name="Shank E.A."/>
        </authorList>
    </citation>
    <scope>NUCLEOTIDE SEQUENCE [LARGE SCALE GENOMIC DNA]</scope>
    <source>
        <strain evidence="8 9">CH01</strain>
    </source>
</reference>
<protein>
    <recommendedName>
        <fullName evidence="6">Aminotransferase</fullName>
        <ecNumber evidence="6">2.6.1.-</ecNumber>
    </recommendedName>
</protein>
<dbReference type="NCBIfam" id="NF005817">
    <property type="entry name" value="PRK07683.1"/>
    <property type="match status" value="1"/>
</dbReference>
<organism evidence="8 9">
    <name type="scientific">Gottfriedia luciferensis</name>
    <dbReference type="NCBI Taxonomy" id="178774"/>
    <lineage>
        <taxon>Bacteria</taxon>
        <taxon>Bacillati</taxon>
        <taxon>Bacillota</taxon>
        <taxon>Bacilli</taxon>
        <taxon>Bacillales</taxon>
        <taxon>Bacillaceae</taxon>
        <taxon>Gottfriedia</taxon>
    </lineage>
</organism>
<comment type="similarity">
    <text evidence="2 6">Belongs to the class-I pyridoxal-phosphate-dependent aminotransferase family.</text>
</comment>
<dbReference type="Gene3D" id="3.40.640.10">
    <property type="entry name" value="Type I PLP-dependent aspartate aminotransferase-like (Major domain)"/>
    <property type="match status" value="1"/>
</dbReference>
<gene>
    <name evidence="8" type="ORF">BED47_15150</name>
</gene>
<dbReference type="PROSITE" id="PS00105">
    <property type="entry name" value="AA_TRANSFER_CLASS_1"/>
    <property type="match status" value="1"/>
</dbReference>
<dbReference type="RefSeq" id="WP_069035525.1">
    <property type="nucleotide sequence ID" value="NZ_MDKC01000037.1"/>
</dbReference>
<dbReference type="InterPro" id="IPR015421">
    <property type="entry name" value="PyrdxlP-dep_Trfase_major"/>
</dbReference>
<evidence type="ECO:0000256" key="2">
    <source>
        <dbReference type="ARBA" id="ARBA00007441"/>
    </source>
</evidence>
<evidence type="ECO:0000256" key="1">
    <source>
        <dbReference type="ARBA" id="ARBA00001933"/>
    </source>
</evidence>
<dbReference type="Proteomes" id="UP000094580">
    <property type="component" value="Unassembled WGS sequence"/>
</dbReference>
<proteinExistence type="inferred from homology"/>
<dbReference type="InterPro" id="IPR050596">
    <property type="entry name" value="AspAT/PAT-like"/>
</dbReference>
<keyword evidence="5" id="KW-0663">Pyridoxal phosphate</keyword>
<keyword evidence="9" id="KW-1185">Reference proteome</keyword>
<evidence type="ECO:0000313" key="8">
    <source>
        <dbReference type="EMBL" id="ODG89748.1"/>
    </source>
</evidence>
<comment type="cofactor">
    <cofactor evidence="1 6">
        <name>pyridoxal 5'-phosphate</name>
        <dbReference type="ChEBI" id="CHEBI:597326"/>
    </cofactor>
</comment>
<evidence type="ECO:0000313" key="9">
    <source>
        <dbReference type="Proteomes" id="UP000094580"/>
    </source>
</evidence>
<dbReference type="PANTHER" id="PTHR46383">
    <property type="entry name" value="ASPARTATE AMINOTRANSFERASE"/>
    <property type="match status" value="1"/>
</dbReference>
<dbReference type="PANTHER" id="PTHR46383:SF4">
    <property type="entry name" value="AMINOTRANSFERASE"/>
    <property type="match status" value="1"/>
</dbReference>
<dbReference type="Pfam" id="PF00155">
    <property type="entry name" value="Aminotran_1_2"/>
    <property type="match status" value="1"/>
</dbReference>
<dbReference type="EMBL" id="MDKC01000037">
    <property type="protein sequence ID" value="ODG89748.1"/>
    <property type="molecule type" value="Genomic_DNA"/>
</dbReference>
<evidence type="ECO:0000256" key="5">
    <source>
        <dbReference type="ARBA" id="ARBA00022898"/>
    </source>
</evidence>
<evidence type="ECO:0000259" key="7">
    <source>
        <dbReference type="Pfam" id="PF00155"/>
    </source>
</evidence>
<dbReference type="InterPro" id="IPR004839">
    <property type="entry name" value="Aminotransferase_I/II_large"/>
</dbReference>
<name>A0ABX2ZRQ7_9BACI</name>
<feature type="domain" description="Aminotransferase class I/classII large" evidence="7">
    <location>
        <begin position="29"/>
        <end position="377"/>
    </location>
</feature>
<keyword evidence="3 6" id="KW-0032">Aminotransferase</keyword>
<evidence type="ECO:0000256" key="6">
    <source>
        <dbReference type="RuleBase" id="RU000481"/>
    </source>
</evidence>